<feature type="domain" description="Reverse transcriptase/retrotransposon-derived protein RNase H-like" evidence="1">
    <location>
        <begin position="104"/>
        <end position="193"/>
    </location>
</feature>
<dbReference type="FunFam" id="3.10.20.370:FF:000001">
    <property type="entry name" value="Retrovirus-related Pol polyprotein from transposon 17.6-like protein"/>
    <property type="match status" value="1"/>
</dbReference>
<dbReference type="EMBL" id="JWZT01002312">
    <property type="protein sequence ID" value="KII69717.1"/>
    <property type="molecule type" value="Genomic_DNA"/>
</dbReference>
<dbReference type="Pfam" id="PF17919">
    <property type="entry name" value="RT_RNaseH_2"/>
    <property type="match status" value="1"/>
</dbReference>
<dbReference type="FunFam" id="3.30.70.270:FF:000020">
    <property type="entry name" value="Transposon Tf2-6 polyprotein-like Protein"/>
    <property type="match status" value="1"/>
</dbReference>
<dbReference type="OMA" id="FVWTDRH"/>
<comment type="caution">
    <text evidence="2">The sequence shown here is derived from an EMBL/GenBank/DDBJ whole genome shotgun (WGS) entry which is preliminary data.</text>
</comment>
<dbReference type="InterPro" id="IPR050951">
    <property type="entry name" value="Retrovirus_Pol_polyprotein"/>
</dbReference>
<dbReference type="InterPro" id="IPR043502">
    <property type="entry name" value="DNA/RNA_pol_sf"/>
</dbReference>
<evidence type="ECO:0000313" key="2">
    <source>
        <dbReference type="EMBL" id="KII69717.1"/>
    </source>
</evidence>
<evidence type="ECO:0000313" key="3">
    <source>
        <dbReference type="Proteomes" id="UP000031668"/>
    </source>
</evidence>
<dbReference type="OrthoDB" id="5987979at2759"/>
<keyword evidence="3" id="KW-1185">Reference proteome</keyword>
<protein>
    <submittedName>
        <fullName evidence="2">Transposon Tf2-9 polyprotein</fullName>
    </submittedName>
</protein>
<dbReference type="AlphaFoldDB" id="A0A0C2N751"/>
<dbReference type="PANTHER" id="PTHR37984:SF13">
    <property type="entry name" value="RIBONUCLEASE H"/>
    <property type="match status" value="1"/>
</dbReference>
<gene>
    <name evidence="2" type="ORF">RF11_06401</name>
</gene>
<dbReference type="Gene3D" id="3.30.70.270">
    <property type="match status" value="2"/>
</dbReference>
<dbReference type="SUPFAM" id="SSF56672">
    <property type="entry name" value="DNA/RNA polymerases"/>
    <property type="match status" value="1"/>
</dbReference>
<reference evidence="2 3" key="1">
    <citation type="journal article" date="2014" name="Genome Biol. Evol.">
        <title>The genome of the myxosporean Thelohanellus kitauei shows adaptations to nutrient acquisition within its fish host.</title>
        <authorList>
            <person name="Yang Y."/>
            <person name="Xiong J."/>
            <person name="Zhou Z."/>
            <person name="Huo F."/>
            <person name="Miao W."/>
            <person name="Ran C."/>
            <person name="Liu Y."/>
            <person name="Zhang J."/>
            <person name="Feng J."/>
            <person name="Wang M."/>
            <person name="Wang M."/>
            <person name="Wang L."/>
            <person name="Yao B."/>
        </authorList>
    </citation>
    <scope>NUCLEOTIDE SEQUENCE [LARGE SCALE GENOMIC DNA]</scope>
    <source>
        <strain evidence="2">Wuqing</strain>
    </source>
</reference>
<name>A0A0C2N751_THEKT</name>
<organism evidence="2 3">
    <name type="scientific">Thelohanellus kitauei</name>
    <name type="common">Myxosporean</name>
    <dbReference type="NCBI Taxonomy" id="669202"/>
    <lineage>
        <taxon>Eukaryota</taxon>
        <taxon>Metazoa</taxon>
        <taxon>Cnidaria</taxon>
        <taxon>Myxozoa</taxon>
        <taxon>Myxosporea</taxon>
        <taxon>Bivalvulida</taxon>
        <taxon>Platysporina</taxon>
        <taxon>Myxobolidae</taxon>
        <taxon>Thelohanellus</taxon>
    </lineage>
</organism>
<sequence length="193" mass="21923">MMYHLKTLELILAKLQKNGLSWKIQKCEFFKAEITYLDQVLCKATVSPSPANLGAICKLREPRNPSELKCFLGKATFCCKFNKNFLTICEPLNRLLKKDAEFIWRKDQAQAFNIIKRSLVETTQLTKFDPDSPLILSTDASPLGVGAVLLHKMPDGSERPIAHASKTLNKHQWKYSQLEREGLAAIFGLTKFH</sequence>
<proteinExistence type="predicted"/>
<dbReference type="PANTHER" id="PTHR37984">
    <property type="entry name" value="PROTEIN CBG26694"/>
    <property type="match status" value="1"/>
</dbReference>
<dbReference type="Proteomes" id="UP000031668">
    <property type="component" value="Unassembled WGS sequence"/>
</dbReference>
<evidence type="ECO:0000259" key="1">
    <source>
        <dbReference type="Pfam" id="PF17919"/>
    </source>
</evidence>
<dbReference type="InterPro" id="IPR041577">
    <property type="entry name" value="RT_RNaseH_2"/>
</dbReference>
<dbReference type="InterPro" id="IPR043128">
    <property type="entry name" value="Rev_trsase/Diguanyl_cyclase"/>
</dbReference>
<accession>A0A0C2N751</accession>